<feature type="region of interest" description="Disordered" evidence="3">
    <location>
        <begin position="597"/>
        <end position="696"/>
    </location>
</feature>
<evidence type="ECO:0000256" key="1">
    <source>
        <dbReference type="ARBA" id="ARBA00022803"/>
    </source>
</evidence>
<feature type="compositionally biased region" description="Acidic residues" evidence="3">
    <location>
        <begin position="759"/>
        <end position="768"/>
    </location>
</feature>
<feature type="region of interest" description="Disordered" evidence="3">
    <location>
        <begin position="95"/>
        <end position="123"/>
    </location>
</feature>
<dbReference type="InterPro" id="IPR011990">
    <property type="entry name" value="TPR-like_helical_dom_sf"/>
</dbReference>
<feature type="compositionally biased region" description="Basic and acidic residues" evidence="3">
    <location>
        <begin position="640"/>
        <end position="655"/>
    </location>
</feature>
<name>A0A9P6PUB8_9FUNG</name>
<feature type="compositionally biased region" description="Polar residues" evidence="3">
    <location>
        <begin position="686"/>
        <end position="696"/>
    </location>
</feature>
<evidence type="ECO:0000256" key="2">
    <source>
        <dbReference type="PROSITE-ProRule" id="PRU00339"/>
    </source>
</evidence>
<reference evidence="4" key="1">
    <citation type="journal article" date="2020" name="Fungal Divers.">
        <title>Resolving the Mortierellaceae phylogeny through synthesis of multi-gene phylogenetics and phylogenomics.</title>
        <authorList>
            <person name="Vandepol N."/>
            <person name="Liber J."/>
            <person name="Desiro A."/>
            <person name="Na H."/>
            <person name="Kennedy M."/>
            <person name="Barry K."/>
            <person name="Grigoriev I.V."/>
            <person name="Miller A.N."/>
            <person name="O'Donnell K."/>
            <person name="Stajich J.E."/>
            <person name="Bonito G."/>
        </authorList>
    </citation>
    <scope>NUCLEOTIDE SEQUENCE</scope>
    <source>
        <strain evidence="4">KOD948</strain>
    </source>
</reference>
<feature type="repeat" description="TPR" evidence="2">
    <location>
        <begin position="371"/>
        <end position="404"/>
    </location>
</feature>
<dbReference type="GO" id="GO:0051301">
    <property type="term" value="P:cell division"/>
    <property type="evidence" value="ECO:0007669"/>
    <property type="project" value="TreeGrafter"/>
</dbReference>
<feature type="compositionally biased region" description="Acidic residues" evidence="3">
    <location>
        <begin position="624"/>
        <end position="639"/>
    </location>
</feature>
<dbReference type="AlphaFoldDB" id="A0A9P6PUB8"/>
<organism evidence="4 5">
    <name type="scientific">Mortierella polycephala</name>
    <dbReference type="NCBI Taxonomy" id="41804"/>
    <lineage>
        <taxon>Eukaryota</taxon>
        <taxon>Fungi</taxon>
        <taxon>Fungi incertae sedis</taxon>
        <taxon>Mucoromycota</taxon>
        <taxon>Mortierellomycotina</taxon>
        <taxon>Mortierellomycetes</taxon>
        <taxon>Mortierellales</taxon>
        <taxon>Mortierellaceae</taxon>
        <taxon>Mortierella</taxon>
    </lineage>
</organism>
<evidence type="ECO:0000313" key="4">
    <source>
        <dbReference type="EMBL" id="KAG0252206.1"/>
    </source>
</evidence>
<dbReference type="PROSITE" id="PS50005">
    <property type="entry name" value="TPR"/>
    <property type="match status" value="1"/>
</dbReference>
<feature type="compositionally biased region" description="Polar residues" evidence="3">
    <location>
        <begin position="101"/>
        <end position="116"/>
    </location>
</feature>
<dbReference type="SMART" id="SM00028">
    <property type="entry name" value="TPR"/>
    <property type="match status" value="4"/>
</dbReference>
<dbReference type="EMBL" id="JAAAJA010000537">
    <property type="protein sequence ID" value="KAG0252206.1"/>
    <property type="molecule type" value="Genomic_DNA"/>
</dbReference>
<keyword evidence="1 2" id="KW-0802">TPR repeat</keyword>
<dbReference type="PANTHER" id="PTHR12558">
    <property type="entry name" value="CELL DIVISION CYCLE 16,23,27"/>
    <property type="match status" value="1"/>
</dbReference>
<feature type="region of interest" description="Disordered" evidence="3">
    <location>
        <begin position="731"/>
        <end position="768"/>
    </location>
</feature>
<evidence type="ECO:0000256" key="3">
    <source>
        <dbReference type="SAM" id="MobiDB-lite"/>
    </source>
</evidence>
<dbReference type="Proteomes" id="UP000726737">
    <property type="component" value="Unassembled WGS sequence"/>
</dbReference>
<keyword evidence="5" id="KW-1185">Reference proteome</keyword>
<dbReference type="PANTHER" id="PTHR12558:SF36">
    <property type="entry name" value="ANAPHASE-PROMOTING COMPLEX SUBUNIT 7"/>
    <property type="match status" value="1"/>
</dbReference>
<comment type="caution">
    <text evidence="4">The sequence shown here is derived from an EMBL/GenBank/DDBJ whole genome shotgun (WGS) entry which is preliminary data.</text>
</comment>
<dbReference type="InterPro" id="IPR019734">
    <property type="entry name" value="TPR_rpt"/>
</dbReference>
<dbReference type="GO" id="GO:0005680">
    <property type="term" value="C:anaphase-promoting complex"/>
    <property type="evidence" value="ECO:0007669"/>
    <property type="project" value="UniProtKB-ARBA"/>
</dbReference>
<feature type="compositionally biased region" description="Polar residues" evidence="3">
    <location>
        <begin position="731"/>
        <end position="751"/>
    </location>
</feature>
<accession>A0A9P6PUB8</accession>
<dbReference type="GO" id="GO:0016567">
    <property type="term" value="P:protein ubiquitination"/>
    <property type="evidence" value="ECO:0007669"/>
    <property type="project" value="TreeGrafter"/>
</dbReference>
<feature type="compositionally biased region" description="Acidic residues" evidence="3">
    <location>
        <begin position="597"/>
        <end position="607"/>
    </location>
</feature>
<dbReference type="SUPFAM" id="SSF48452">
    <property type="entry name" value="TPR-like"/>
    <property type="match status" value="1"/>
</dbReference>
<protein>
    <submittedName>
        <fullName evidence="4">Anaphase-promoting complex subunit 7</fullName>
    </submittedName>
</protein>
<sequence length="768" mass="86232">MEFYKKAAYYESSPVPEDLLMALLPGGVNEAGMAVDLQSTESQPLSTIASRIVESRLDTATAAKRRQDRDQLKDEVRRKLSSLAATKKKSVMASAAKAAQRNKSVSSAGLTDTSPNLIPPVVPQSTTMKGHLISLSSDDTSKSTAKFIGESSVAGSASIDLSSLEHPNRQDLVDTKIDFAQSCIYAKNYVEAGAVIGQIPENKRTVKVYLMLIQLCRNRVVILPEKVCWECIAEIHPLAIEAYVQLLRLQVPLAIVLNMIPSDSSEKQWMKTYLQGMDSYFRMKYQAALSDFSVLDEKYPENTDIKLHMAICLRWMNRTIKACFIYSQVRKLDTRIADDMYHYASCLKQLSKTMYLNKLARDLMTFNDNHPDTWCVQALYWEMKGDKGKALQMVSRALQLKPDHCGALQLRGQLYLDSTPQNALQSFREAHGIEKDILTFEGLVDAYISLDRHMEAVLTAKEAKRLMPDSANALAIYGSAIYHAGSTDTKEVQDTLLEALRMDPACILAASSLVIVYGHQDQYEDAIQVLDQQLDYQPPDVIHLRKAEIYTTLERWEEAHASYLSAMSANPNNIQAKEGMANVEKILSGGDDEIDEEELEMEDEQDIQDMGSDLDHRGHAGGQIDEEDILTGEEDQGTEYDEHHSLRHHSDHELHSFQTPHHQQQQYRQYHNDTAPPSRVRGLGQTPRTPTRNLHSTAVQSQSLLSRLQSHQVHRQAVSVPGFGMAYPQTPTASGSSAIQTNITSRHQTSYIPEREREYDEYEDGGED</sequence>
<dbReference type="GO" id="GO:0045842">
    <property type="term" value="P:positive regulation of mitotic metaphase/anaphase transition"/>
    <property type="evidence" value="ECO:0007669"/>
    <property type="project" value="TreeGrafter"/>
</dbReference>
<dbReference type="OrthoDB" id="308440at2759"/>
<dbReference type="Gene3D" id="1.25.40.10">
    <property type="entry name" value="Tetratricopeptide repeat domain"/>
    <property type="match status" value="1"/>
</dbReference>
<gene>
    <name evidence="4" type="primary">APC7</name>
    <name evidence="4" type="ORF">BG011_007130</name>
</gene>
<evidence type="ECO:0000313" key="5">
    <source>
        <dbReference type="Proteomes" id="UP000726737"/>
    </source>
</evidence>
<proteinExistence type="predicted"/>